<evidence type="ECO:0000256" key="1">
    <source>
        <dbReference type="SAM" id="Coils"/>
    </source>
</evidence>
<reference evidence="2" key="1">
    <citation type="submission" date="2023-03" db="EMBL/GenBank/DDBJ databases">
        <title>Massive genome expansion in bonnet fungi (Mycena s.s.) driven by repeated elements and novel gene families across ecological guilds.</title>
        <authorList>
            <consortium name="Lawrence Berkeley National Laboratory"/>
            <person name="Harder C.B."/>
            <person name="Miyauchi S."/>
            <person name="Viragh M."/>
            <person name="Kuo A."/>
            <person name="Thoen E."/>
            <person name="Andreopoulos B."/>
            <person name="Lu D."/>
            <person name="Skrede I."/>
            <person name="Drula E."/>
            <person name="Henrissat B."/>
            <person name="Morin E."/>
            <person name="Kohler A."/>
            <person name="Barry K."/>
            <person name="LaButti K."/>
            <person name="Morin E."/>
            <person name="Salamov A."/>
            <person name="Lipzen A."/>
            <person name="Mereny Z."/>
            <person name="Hegedus B."/>
            <person name="Baldrian P."/>
            <person name="Stursova M."/>
            <person name="Weitz H."/>
            <person name="Taylor A."/>
            <person name="Grigoriev I.V."/>
            <person name="Nagy L.G."/>
            <person name="Martin F."/>
            <person name="Kauserud H."/>
        </authorList>
    </citation>
    <scope>NUCLEOTIDE SEQUENCE</scope>
    <source>
        <strain evidence="2">CBHHK002</strain>
    </source>
</reference>
<comment type="caution">
    <text evidence="2">The sequence shown here is derived from an EMBL/GenBank/DDBJ whole genome shotgun (WGS) entry which is preliminary data.</text>
</comment>
<dbReference type="Proteomes" id="UP001218218">
    <property type="component" value="Unassembled WGS sequence"/>
</dbReference>
<keyword evidence="3" id="KW-1185">Reference proteome</keyword>
<feature type="coiled-coil region" evidence="1">
    <location>
        <begin position="65"/>
        <end position="110"/>
    </location>
</feature>
<name>A0AAD6ZNE3_9AGAR</name>
<accession>A0AAD6ZNE3</accession>
<keyword evidence="1" id="KW-0175">Coiled coil</keyword>
<gene>
    <name evidence="2" type="ORF">DFH08DRAFT_815166</name>
</gene>
<dbReference type="EMBL" id="JARIHO010000036">
    <property type="protein sequence ID" value="KAJ7331084.1"/>
    <property type="molecule type" value="Genomic_DNA"/>
</dbReference>
<protein>
    <submittedName>
        <fullName evidence="2">Uncharacterized protein</fullName>
    </submittedName>
</protein>
<evidence type="ECO:0000313" key="3">
    <source>
        <dbReference type="Proteomes" id="UP001218218"/>
    </source>
</evidence>
<sequence>MTRPKLTKQRGKLLQQYNKARKELTDSITSGDENDLPAPLELSNTKRDTWKSVSMSQIAEKDAEIARNTALITELESRVSRLEADLLQFHIEHQHLVESLTEQRNNLEAQNCSLLTETRSLGQSLGQHKRKAENTFGTELVRKQKQIKRLENEHNGKAAAIAGLADTIDQQAVSIEDLQASLAAAEETAASFQSQLRERQSLLTGVWQELYGVLKRHKWAAKRLKEVERVYKGLRTWNPKEGNTYSPSARQLARKLISCGCAEGKISLAVRSCAEAFGIRIPGVFMSRRTVARARDEGGKYGKLQLAQEIMNCKGFIESSDGTTHCGVTVESHFVSLYAPTYAPSVDNADTSTWTPQNRFFDLAPALDHTAERQFEGTKEAVSRIADVYSRSLWQLQNNVPWIQDGEMKDHAADGKKEFDISASHKEDIVMRDLGQDLVLEGDSQALFSRILRALAQVTDVKRAAAGNITVLELGSVSADERVRLTALCIQRQIGEMHFTSLPFEEQRKLLLHLFGGCCSRKDLNVVRKGYTFIQALYATDSSLQPPVLLANKANDMIITVAAENAESNTAAAQAAVEASSRGAIKLLQLLGSLLWHQDGKRGYQDKCVLFMKERRLELYNLDEPGKFPDVSNTRFGAYTYATAEVICFHVLILELIDEIIDGKVQSGQPNHVEKNIQKGLDCAATMTEIAALALYGVSVSWPYMALVHGKKDKPVNLLSLTDLHRKLPLFCTHVADYSEILLDPKTPLNQLTINGLPFRDHLILPTILSLARELPNLSVIVSAMFRGAAEGWIHFTPEFAVDGPFDQLTPEEKARIFIPATNDHNEGMLGLYRVHMRYHSNSTALSFSNQARAEQNNTEAFIQKHGSSKAIAQFVMREVRRDGASGRAAKFRKDFLALQREKVKKARRRRMKTVEKKRVAQERLLATNLELNIDKIQRMTSPQLKSQLQAYCDKLKDEILGKMKWKDMQTVDIRRGLVLAARERELARRETTEQAADIAPALPQTVNEVIVEEFGYAPEEDGTWKNTFDWEESTATSGIDQLTYAHPHYQGSGVIYGTDPGLIGLARPHLACQAQSGLSASQAPIKVDFCLPTQFLSIPCTSYIEERSTQDP</sequence>
<dbReference type="AlphaFoldDB" id="A0AAD6ZNE3"/>
<feature type="coiled-coil region" evidence="1">
    <location>
        <begin position="140"/>
        <end position="195"/>
    </location>
</feature>
<evidence type="ECO:0000313" key="2">
    <source>
        <dbReference type="EMBL" id="KAJ7331084.1"/>
    </source>
</evidence>
<proteinExistence type="predicted"/>
<organism evidence="2 3">
    <name type="scientific">Mycena albidolilacea</name>
    <dbReference type="NCBI Taxonomy" id="1033008"/>
    <lineage>
        <taxon>Eukaryota</taxon>
        <taxon>Fungi</taxon>
        <taxon>Dikarya</taxon>
        <taxon>Basidiomycota</taxon>
        <taxon>Agaricomycotina</taxon>
        <taxon>Agaricomycetes</taxon>
        <taxon>Agaricomycetidae</taxon>
        <taxon>Agaricales</taxon>
        <taxon>Marasmiineae</taxon>
        <taxon>Mycenaceae</taxon>
        <taxon>Mycena</taxon>
    </lineage>
</organism>